<feature type="signal peptide" evidence="1">
    <location>
        <begin position="1"/>
        <end position="17"/>
    </location>
</feature>
<gene>
    <name evidence="2" type="ORF">BOTBODRAFT_179129</name>
</gene>
<reference evidence="3" key="1">
    <citation type="journal article" date="2014" name="Proc. Natl. Acad. Sci. U.S.A.">
        <title>Extensive sampling of basidiomycete genomes demonstrates inadequacy of the white-rot/brown-rot paradigm for wood decay fungi.</title>
        <authorList>
            <person name="Riley R."/>
            <person name="Salamov A.A."/>
            <person name="Brown D.W."/>
            <person name="Nagy L.G."/>
            <person name="Floudas D."/>
            <person name="Held B.W."/>
            <person name="Levasseur A."/>
            <person name="Lombard V."/>
            <person name="Morin E."/>
            <person name="Otillar R."/>
            <person name="Lindquist E.A."/>
            <person name="Sun H."/>
            <person name="LaButti K.M."/>
            <person name="Schmutz J."/>
            <person name="Jabbour D."/>
            <person name="Luo H."/>
            <person name="Baker S.E."/>
            <person name="Pisabarro A.G."/>
            <person name="Walton J.D."/>
            <person name="Blanchette R.A."/>
            <person name="Henrissat B."/>
            <person name="Martin F."/>
            <person name="Cullen D."/>
            <person name="Hibbett D.S."/>
            <person name="Grigoriev I.V."/>
        </authorList>
    </citation>
    <scope>NUCLEOTIDE SEQUENCE [LARGE SCALE GENOMIC DNA]</scope>
    <source>
        <strain evidence="3">FD-172 SS1</strain>
    </source>
</reference>
<dbReference type="AlphaFoldDB" id="A0A067M0K8"/>
<keyword evidence="3" id="KW-1185">Reference proteome</keyword>
<proteinExistence type="predicted"/>
<name>A0A067M0K8_BOTB1</name>
<evidence type="ECO:0000256" key="1">
    <source>
        <dbReference type="SAM" id="SignalP"/>
    </source>
</evidence>
<accession>A0A067M0K8</accession>
<sequence length="107" mass="11318">MGKTIGIGMSRRLLVWATRFLLSSSRRSAMVIDFLVAVGAGQETMQTKSESGRSPSMWRKVVAPSTFARTAGGTAEHRSATTADAHLAGTSHMALLLPLFGSPLEAA</sequence>
<dbReference type="InParanoid" id="A0A067M0K8"/>
<protein>
    <recommendedName>
        <fullName evidence="4">Secreted protein</fullName>
    </recommendedName>
</protein>
<evidence type="ECO:0000313" key="3">
    <source>
        <dbReference type="Proteomes" id="UP000027195"/>
    </source>
</evidence>
<dbReference type="HOGENOM" id="CLU_2209593_0_0_1"/>
<dbReference type="EMBL" id="KL198080">
    <property type="protein sequence ID" value="KDQ09268.1"/>
    <property type="molecule type" value="Genomic_DNA"/>
</dbReference>
<dbReference type="Proteomes" id="UP000027195">
    <property type="component" value="Unassembled WGS sequence"/>
</dbReference>
<keyword evidence="1" id="KW-0732">Signal</keyword>
<evidence type="ECO:0008006" key="4">
    <source>
        <dbReference type="Google" id="ProtNLM"/>
    </source>
</evidence>
<evidence type="ECO:0000313" key="2">
    <source>
        <dbReference type="EMBL" id="KDQ09268.1"/>
    </source>
</evidence>
<organism evidence="2 3">
    <name type="scientific">Botryobasidium botryosum (strain FD-172 SS1)</name>
    <dbReference type="NCBI Taxonomy" id="930990"/>
    <lineage>
        <taxon>Eukaryota</taxon>
        <taxon>Fungi</taxon>
        <taxon>Dikarya</taxon>
        <taxon>Basidiomycota</taxon>
        <taxon>Agaricomycotina</taxon>
        <taxon>Agaricomycetes</taxon>
        <taxon>Cantharellales</taxon>
        <taxon>Botryobasidiaceae</taxon>
        <taxon>Botryobasidium</taxon>
    </lineage>
</organism>
<feature type="chain" id="PRO_5001644285" description="Secreted protein" evidence="1">
    <location>
        <begin position="18"/>
        <end position="107"/>
    </location>
</feature>